<dbReference type="InterPro" id="IPR013783">
    <property type="entry name" value="Ig-like_fold"/>
</dbReference>
<dbReference type="EMBL" id="NIZT01000057">
    <property type="protein sequence ID" value="RBQ22638.1"/>
    <property type="molecule type" value="Genomic_DNA"/>
</dbReference>
<gene>
    <name evidence="1" type="ORF">ALNOE001_16960</name>
</gene>
<accession>A0A366M8T3</accession>
<dbReference type="AlphaFoldDB" id="A0A366M8T3"/>
<proteinExistence type="predicted"/>
<name>A0A366M8T3_9EURY</name>
<evidence type="ECO:0008006" key="3">
    <source>
        <dbReference type="Google" id="ProtNLM"/>
    </source>
</evidence>
<evidence type="ECO:0000313" key="2">
    <source>
        <dbReference type="Proteomes" id="UP000253099"/>
    </source>
</evidence>
<comment type="caution">
    <text evidence="1">The sequence shown here is derived from an EMBL/GenBank/DDBJ whole genome shotgun (WGS) entry which is preliminary data.</text>
</comment>
<reference evidence="1 2" key="1">
    <citation type="submission" date="2018-06" db="EMBL/GenBank/DDBJ databases">
        <title>Genomic insight into two independent archaeal endosymbiosis events.</title>
        <authorList>
            <person name="Lind A.E."/>
            <person name="Lewis W.H."/>
            <person name="Spang A."/>
            <person name="Guy L."/>
            <person name="Embley M.T."/>
            <person name="Ettema T.J.G."/>
        </authorList>
    </citation>
    <scope>NUCLEOTIDE SEQUENCE [LARGE SCALE GENOMIC DNA]</scope>
    <source>
        <strain evidence="1">NOE</strain>
    </source>
</reference>
<evidence type="ECO:0000313" key="1">
    <source>
        <dbReference type="EMBL" id="RBQ22638.1"/>
    </source>
</evidence>
<sequence length="255" mass="28884">MTIKPIVYEGQYTQIKITVKVNNVSAEGYLLWNYNKGKTVTTKLINGSSIFKYNSYILSKNPIIVTYLVLGIVIPGYVVSNINKSFNLNVVNTPDLIISKIVKHGNKYKVAVKNIDKGNSTTVKLKLGYKNKYKIVNVGFLSSGRSKTVLIHFNYNKYKKYTNYVWINYNKTTFEKNYNDNKINFKSAPYLGILPELVVTKISNSGNNIIINVKNQGNTPSSGFKLLAWHGNKNKGKGYLEFNANKFGQFGKNYL</sequence>
<organism evidence="1 2">
    <name type="scientific">Candidatus Methanobinarius endosymbioticus</name>
    <dbReference type="NCBI Taxonomy" id="2006182"/>
    <lineage>
        <taxon>Archaea</taxon>
        <taxon>Methanobacteriati</taxon>
        <taxon>Methanobacteriota</taxon>
        <taxon>Methanomada group</taxon>
        <taxon>Methanobacteria</taxon>
        <taxon>Methanobacteriales</taxon>
        <taxon>Methanobacteriaceae</taxon>
        <taxon>Candidatus Methanobinarius</taxon>
    </lineage>
</organism>
<dbReference type="Proteomes" id="UP000253099">
    <property type="component" value="Unassembled WGS sequence"/>
</dbReference>
<dbReference type="Gene3D" id="2.60.40.10">
    <property type="entry name" value="Immunoglobulins"/>
    <property type="match status" value="1"/>
</dbReference>
<keyword evidence="2" id="KW-1185">Reference proteome</keyword>
<protein>
    <recommendedName>
        <fullName evidence="3">CARDB domain-containing protein</fullName>
    </recommendedName>
</protein>